<gene>
    <name evidence="2" type="ORF">SLS59_002814</name>
</gene>
<accession>A0ABR3RRS1</accession>
<feature type="region of interest" description="Disordered" evidence="1">
    <location>
        <begin position="63"/>
        <end position="103"/>
    </location>
</feature>
<feature type="region of interest" description="Disordered" evidence="1">
    <location>
        <begin position="294"/>
        <end position="405"/>
    </location>
</feature>
<protein>
    <submittedName>
        <fullName evidence="2">Uncharacterized protein</fullName>
    </submittedName>
</protein>
<feature type="compositionally biased region" description="Polar residues" evidence="1">
    <location>
        <begin position="186"/>
        <end position="218"/>
    </location>
</feature>
<dbReference type="Proteomes" id="UP001521222">
    <property type="component" value="Unassembled WGS sequence"/>
</dbReference>
<feature type="compositionally biased region" description="Acidic residues" evidence="1">
    <location>
        <begin position="131"/>
        <end position="140"/>
    </location>
</feature>
<feature type="compositionally biased region" description="Low complexity" evidence="1">
    <location>
        <begin position="294"/>
        <end position="305"/>
    </location>
</feature>
<feature type="compositionally biased region" description="Low complexity" evidence="1">
    <location>
        <begin position="387"/>
        <end position="397"/>
    </location>
</feature>
<organism evidence="2 3">
    <name type="scientific">Nothophoma quercina</name>
    <dbReference type="NCBI Taxonomy" id="749835"/>
    <lineage>
        <taxon>Eukaryota</taxon>
        <taxon>Fungi</taxon>
        <taxon>Dikarya</taxon>
        <taxon>Ascomycota</taxon>
        <taxon>Pezizomycotina</taxon>
        <taxon>Dothideomycetes</taxon>
        <taxon>Pleosporomycetidae</taxon>
        <taxon>Pleosporales</taxon>
        <taxon>Pleosporineae</taxon>
        <taxon>Didymellaceae</taxon>
        <taxon>Nothophoma</taxon>
    </lineage>
</organism>
<keyword evidence="3" id="KW-1185">Reference proteome</keyword>
<comment type="caution">
    <text evidence="2">The sequence shown here is derived from an EMBL/GenBank/DDBJ whole genome shotgun (WGS) entry which is preliminary data.</text>
</comment>
<dbReference type="EMBL" id="JAKIXB020000007">
    <property type="protein sequence ID" value="KAL1607110.1"/>
    <property type="molecule type" value="Genomic_DNA"/>
</dbReference>
<sequence length="405" mass="44097">MGPTLSENTNSRSRRQAFIATCSPDELLGQVIQALCPKYHIDAPHLFALRNVVSSAIVAPRKPPQLKRTRPDKRIGELSSVYDIPPRSAYSPNGPPVSANQSFYFHHQDPDFERLLPQVDRSRYVWPDEPASQEDSDDQGIPDSQESMQAKGLSASPSAGKRRIRSQTTVSGATEPVDRRKKTLAALSQQPKTTRQKTTSKQALVSDPTNKVHSTANKPQEDPVVTPQSPRATPIPTITITSPDSKRSDTVIAHKDLTTPFSLLQPADIVIDLPDTLDTQIAPLPSVVSVPYLPQSSGSQGSCPSTQNSEVFSPPDAFVNFTPPTQEDSQNMSQVEPSQPSQSTEANIFTTNENTKTYRRGSRIPTTLSPSRAPPPASSLGKRPRVAPADDSSLPASSRRRTKSV</sequence>
<proteinExistence type="predicted"/>
<feature type="region of interest" description="Disordered" evidence="1">
    <location>
        <begin position="128"/>
        <end position="247"/>
    </location>
</feature>
<evidence type="ECO:0000313" key="2">
    <source>
        <dbReference type="EMBL" id="KAL1607110.1"/>
    </source>
</evidence>
<evidence type="ECO:0000313" key="3">
    <source>
        <dbReference type="Proteomes" id="UP001521222"/>
    </source>
</evidence>
<evidence type="ECO:0000256" key="1">
    <source>
        <dbReference type="SAM" id="MobiDB-lite"/>
    </source>
</evidence>
<feature type="compositionally biased region" description="Low complexity" evidence="1">
    <location>
        <begin position="234"/>
        <end position="243"/>
    </location>
</feature>
<feature type="compositionally biased region" description="Polar residues" evidence="1">
    <location>
        <begin position="322"/>
        <end position="355"/>
    </location>
</feature>
<reference evidence="2 3" key="1">
    <citation type="submission" date="2024-02" db="EMBL/GenBank/DDBJ databases">
        <title>De novo assembly and annotation of 12 fungi associated with fruit tree decline syndrome in Ontario, Canada.</title>
        <authorList>
            <person name="Sulman M."/>
            <person name="Ellouze W."/>
            <person name="Ilyukhin E."/>
        </authorList>
    </citation>
    <scope>NUCLEOTIDE SEQUENCE [LARGE SCALE GENOMIC DNA]</scope>
    <source>
        <strain evidence="2 3">M97-236</strain>
    </source>
</reference>
<name>A0ABR3RRS1_9PLEO</name>